<reference evidence="3 4" key="1">
    <citation type="submission" date="2019-01" db="EMBL/GenBank/DDBJ databases">
        <title>PMF-metabolizing Aryl O-demethylase.</title>
        <authorList>
            <person name="Kim M."/>
        </authorList>
    </citation>
    <scope>NUCLEOTIDE SEQUENCE [LARGE SCALE GENOMIC DNA]</scope>
    <source>
        <strain evidence="3 4">PMF1</strain>
    </source>
</reference>
<evidence type="ECO:0000313" key="4">
    <source>
        <dbReference type="Proteomes" id="UP000289794"/>
    </source>
</evidence>
<keyword evidence="1" id="KW-1133">Transmembrane helix</keyword>
<dbReference type="InterPro" id="IPR036890">
    <property type="entry name" value="HATPase_C_sf"/>
</dbReference>
<dbReference type="AlphaFoldDB" id="A0A4P6LWK4"/>
<feature type="transmembrane region" description="Helical" evidence="1">
    <location>
        <begin position="132"/>
        <end position="150"/>
    </location>
</feature>
<evidence type="ECO:0000256" key="1">
    <source>
        <dbReference type="SAM" id="Phobius"/>
    </source>
</evidence>
<proteinExistence type="predicted"/>
<accession>A0A4P6LWK4</accession>
<dbReference type="PANTHER" id="PTHR40448:SF1">
    <property type="entry name" value="TWO-COMPONENT SENSOR HISTIDINE KINASE"/>
    <property type="match status" value="1"/>
</dbReference>
<keyword evidence="1" id="KW-0812">Transmembrane</keyword>
<dbReference type="Pfam" id="PF14501">
    <property type="entry name" value="HATPase_c_5"/>
    <property type="match status" value="1"/>
</dbReference>
<protein>
    <recommendedName>
        <fullName evidence="2">Sensor histidine kinase NatK-like C-terminal domain-containing protein</fullName>
    </recommendedName>
</protein>
<dbReference type="PANTHER" id="PTHR40448">
    <property type="entry name" value="TWO-COMPONENT SENSOR HISTIDINE KINASE"/>
    <property type="match status" value="1"/>
</dbReference>
<dbReference type="KEGG" id="bpro:PMF13cell1_02448"/>
<evidence type="ECO:0000259" key="2">
    <source>
        <dbReference type="Pfam" id="PF14501"/>
    </source>
</evidence>
<dbReference type="SUPFAM" id="SSF55874">
    <property type="entry name" value="ATPase domain of HSP90 chaperone/DNA topoisomerase II/histidine kinase"/>
    <property type="match status" value="1"/>
</dbReference>
<gene>
    <name evidence="3" type="ORF">PMF13cell1_02448</name>
</gene>
<dbReference type="CDD" id="cd16935">
    <property type="entry name" value="HATPase_AgrC-ComD-like"/>
    <property type="match status" value="1"/>
</dbReference>
<evidence type="ECO:0000313" key="3">
    <source>
        <dbReference type="EMBL" id="QBE96901.1"/>
    </source>
</evidence>
<dbReference type="RefSeq" id="WP_243126101.1">
    <property type="nucleotide sequence ID" value="NZ_CP035945.1"/>
</dbReference>
<dbReference type="EMBL" id="CP035945">
    <property type="protein sequence ID" value="QBE96901.1"/>
    <property type="molecule type" value="Genomic_DNA"/>
</dbReference>
<dbReference type="GO" id="GO:0042802">
    <property type="term" value="F:identical protein binding"/>
    <property type="evidence" value="ECO:0007669"/>
    <property type="project" value="TreeGrafter"/>
</dbReference>
<feature type="domain" description="Sensor histidine kinase NatK-like C-terminal" evidence="2">
    <location>
        <begin position="343"/>
        <end position="442"/>
    </location>
</feature>
<dbReference type="Gene3D" id="3.30.565.10">
    <property type="entry name" value="Histidine kinase-like ATPase, C-terminal domain"/>
    <property type="match status" value="1"/>
</dbReference>
<feature type="transmembrane region" description="Helical" evidence="1">
    <location>
        <begin position="202"/>
        <end position="222"/>
    </location>
</feature>
<keyword evidence="1" id="KW-0472">Membrane</keyword>
<organism evidence="3 4">
    <name type="scientific">Blautia producta</name>
    <dbReference type="NCBI Taxonomy" id="33035"/>
    <lineage>
        <taxon>Bacteria</taxon>
        <taxon>Bacillati</taxon>
        <taxon>Bacillota</taxon>
        <taxon>Clostridia</taxon>
        <taxon>Lachnospirales</taxon>
        <taxon>Lachnospiraceae</taxon>
        <taxon>Blautia</taxon>
    </lineage>
</organism>
<dbReference type="InterPro" id="IPR032834">
    <property type="entry name" value="NatK-like_C"/>
</dbReference>
<feature type="transmembrane region" description="Helical" evidence="1">
    <location>
        <begin position="171"/>
        <end position="196"/>
    </location>
</feature>
<sequence>MMDMIDTWMVLVFPFLDFMPFGLPRYWLFRDRLRIPFRYITAMMVILAAVNSMVFYYINLGGYETAAQWTTFMRYGFTLVNLVLSFLLIKESLSKLMFTYLLMMAWSFFVYGNANFIESRYFWELSELHPYLVYNMARVVIYMITCPFVFRFLCHTVRDALKIEDRIMWRYLWVIPLFPTLFGMLYCFTEDVYAYATWQFMVSRYLMLFGACYVSYVALKVLETSRRRVQLEAALEYADRSMSAQKKQFESLTSHMEEMKKARHDLRQHLAAVQSYIERDDKAGLADYIHLYQNHLPPDLRERYCQNDVVNAVVCYYAALAQDGGIGFETGIDYPENCPVSSTDITVLLGNLLENAVEACKRQANMAQTIKLRIKQRGGSALLILVDNPCLTPVVFDGDMPLSSKRKGAGIGTYSVREIAVRYGGTAQFEQKAGVFYASVLLKIVPDVTGKEAPAGNACLSK</sequence>
<feature type="transmembrane region" description="Helical" evidence="1">
    <location>
        <begin position="39"/>
        <end position="60"/>
    </location>
</feature>
<feature type="transmembrane region" description="Helical" evidence="1">
    <location>
        <begin position="6"/>
        <end position="27"/>
    </location>
</feature>
<name>A0A4P6LWK4_9FIRM</name>
<feature type="transmembrane region" description="Helical" evidence="1">
    <location>
        <begin position="96"/>
        <end position="112"/>
    </location>
</feature>
<dbReference type="Proteomes" id="UP000289794">
    <property type="component" value="Chromosome"/>
</dbReference>
<feature type="transmembrane region" description="Helical" evidence="1">
    <location>
        <begin position="72"/>
        <end position="89"/>
    </location>
</feature>